<sequence length="685" mass="76091">MPLLRLIVGNCGTNSIGLRLQFSSLPTIPPFAIPNAMLRSFFIGCAILAPSVGQCADAQAADTVVDVAKALMTDAEAVKFLNHYCADCHQGEDAEGGLDLGDFKAATQVVSDIEAWNRITDRIASGQMPPVDSEMPTTEARLNVVAWIRSTIHHAVCDDGARPGGAMLRRLNRAEYANTVRDLLGIQINAGHDLPADGAGGEGFDNAAETLFVSPIYAEKYLEAAQSALGHALKDPRDRKQILVAEPDDKRSPQEAARIVLSKFLPRAFRRPVDDAEVEQYVQLFDKVYEQDEMFVPAIRFAIEAAMVSPKFLFIWEEPAGPEQTLISQHEMASRLSYFLWASMPDRQLFQLAEEGKLHDKDVIAKQVVRMLESKIDDRGHRRGAKVHEFATRFIEQWLGTRALGREFKPDESVIRRFDSELEGGMKIEPVFFFEDLLAENRSLLNLIDSDFTYANSHLARHYKIKGTFRQHPKRVELPEGSHRGGLLGMSAVLAVSSFPHRTSPVLRGKWIMETLLGSAPPPPPPGVPELEENGHDDKAVSLRERLERHRADPACASCHAIMDPLGFGLENFDVVGRWRTEVDGLPVDARGTLPDGTEFAGPEALKKLLLERKDAFIRNLTAKMLGYALGRGLTNEDHCVVEAIVKKLEQDDYKAQTLILEIVNSVVFRYKQGTSDHEQSTATR</sequence>
<dbReference type="GO" id="GO:0046872">
    <property type="term" value="F:metal ion binding"/>
    <property type="evidence" value="ECO:0007669"/>
    <property type="project" value="UniProtKB-KW"/>
</dbReference>
<dbReference type="Pfam" id="PF07635">
    <property type="entry name" value="PSCyt1"/>
    <property type="match status" value="1"/>
</dbReference>
<dbReference type="Pfam" id="PF07624">
    <property type="entry name" value="PSD2"/>
    <property type="match status" value="1"/>
</dbReference>
<evidence type="ECO:0000256" key="4">
    <source>
        <dbReference type="PROSITE-ProRule" id="PRU00433"/>
    </source>
</evidence>
<dbReference type="InterPro" id="IPR036909">
    <property type="entry name" value="Cyt_c-like_dom_sf"/>
</dbReference>
<dbReference type="InterPro" id="IPR011478">
    <property type="entry name" value="DUF1585"/>
</dbReference>
<dbReference type="Pfam" id="PF07627">
    <property type="entry name" value="PSCyt3"/>
    <property type="match status" value="1"/>
</dbReference>
<protein>
    <submittedName>
        <fullName evidence="6">Planctomycete cytochrome C</fullName>
    </submittedName>
</protein>
<keyword evidence="3 4" id="KW-0408">Iron</keyword>
<dbReference type="InterPro" id="IPR011429">
    <property type="entry name" value="Cyt_c_Planctomycete-type"/>
</dbReference>
<evidence type="ECO:0000256" key="1">
    <source>
        <dbReference type="ARBA" id="ARBA00022617"/>
    </source>
</evidence>
<dbReference type="Proteomes" id="UP000187735">
    <property type="component" value="Chromosome"/>
</dbReference>
<dbReference type="AlphaFoldDB" id="A0A1P8WEU7"/>
<keyword evidence="1 4" id="KW-0349">Heme</keyword>
<dbReference type="Pfam" id="PF07637">
    <property type="entry name" value="PSD5"/>
    <property type="match status" value="1"/>
</dbReference>
<dbReference type="Pfam" id="PF07626">
    <property type="entry name" value="PSD3"/>
    <property type="match status" value="1"/>
</dbReference>
<dbReference type="InterPro" id="IPR013039">
    <property type="entry name" value="DUF1588"/>
</dbReference>
<dbReference type="STRING" id="1891926.Fuma_02206"/>
<dbReference type="InterPro" id="IPR013043">
    <property type="entry name" value="DUF1595"/>
</dbReference>
<dbReference type="Pfam" id="PF07631">
    <property type="entry name" value="PSD4"/>
    <property type="match status" value="1"/>
</dbReference>
<dbReference type="InterPro" id="IPR013036">
    <property type="entry name" value="DUF1587"/>
</dbReference>
<dbReference type="PROSITE" id="PS51007">
    <property type="entry name" value="CYTC"/>
    <property type="match status" value="1"/>
</dbReference>
<dbReference type="KEGG" id="fmr:Fuma_02206"/>
<dbReference type="GO" id="GO:0009055">
    <property type="term" value="F:electron transfer activity"/>
    <property type="evidence" value="ECO:0007669"/>
    <property type="project" value="InterPro"/>
</dbReference>
<organism evidence="6 7">
    <name type="scientific">Fuerstiella marisgermanici</name>
    <dbReference type="NCBI Taxonomy" id="1891926"/>
    <lineage>
        <taxon>Bacteria</taxon>
        <taxon>Pseudomonadati</taxon>
        <taxon>Planctomycetota</taxon>
        <taxon>Planctomycetia</taxon>
        <taxon>Planctomycetales</taxon>
        <taxon>Planctomycetaceae</taxon>
        <taxon>Fuerstiella</taxon>
    </lineage>
</organism>
<evidence type="ECO:0000313" key="6">
    <source>
        <dbReference type="EMBL" id="APZ92595.1"/>
    </source>
</evidence>
<dbReference type="EMBL" id="CP017641">
    <property type="protein sequence ID" value="APZ92595.1"/>
    <property type="molecule type" value="Genomic_DNA"/>
</dbReference>
<evidence type="ECO:0000259" key="5">
    <source>
        <dbReference type="PROSITE" id="PS51007"/>
    </source>
</evidence>
<dbReference type="InterPro" id="IPR009056">
    <property type="entry name" value="Cyt_c-like_dom"/>
</dbReference>
<proteinExistence type="predicted"/>
<name>A0A1P8WEU7_9PLAN</name>
<dbReference type="SUPFAM" id="SSF46626">
    <property type="entry name" value="Cytochrome c"/>
    <property type="match status" value="1"/>
</dbReference>
<gene>
    <name evidence="6" type="ORF">Fuma_02206</name>
</gene>
<dbReference type="InterPro" id="IPR013042">
    <property type="entry name" value="DUF1592"/>
</dbReference>
<feature type="domain" description="Cytochrome c" evidence="5">
    <location>
        <begin position="56"/>
        <end position="152"/>
    </location>
</feature>
<evidence type="ECO:0000313" key="7">
    <source>
        <dbReference type="Proteomes" id="UP000187735"/>
    </source>
</evidence>
<evidence type="ECO:0000256" key="2">
    <source>
        <dbReference type="ARBA" id="ARBA00022723"/>
    </source>
</evidence>
<keyword evidence="2 4" id="KW-0479">Metal-binding</keyword>
<accession>A0A1P8WEU7</accession>
<evidence type="ECO:0000256" key="3">
    <source>
        <dbReference type="ARBA" id="ARBA00023004"/>
    </source>
</evidence>
<keyword evidence="7" id="KW-1185">Reference proteome</keyword>
<dbReference type="GO" id="GO:0020037">
    <property type="term" value="F:heme binding"/>
    <property type="evidence" value="ECO:0007669"/>
    <property type="project" value="InterPro"/>
</dbReference>
<reference evidence="6 7" key="1">
    <citation type="journal article" date="2016" name="Front. Microbiol.">
        <title>Fuerstia marisgermanicae gen. nov., sp. nov., an Unusual Member of the Phylum Planctomycetes from the German Wadden Sea.</title>
        <authorList>
            <person name="Kohn T."/>
            <person name="Heuer A."/>
            <person name="Jogler M."/>
            <person name="Vollmers J."/>
            <person name="Boedeker C."/>
            <person name="Bunk B."/>
            <person name="Rast P."/>
            <person name="Borchert D."/>
            <person name="Glockner I."/>
            <person name="Freese H.M."/>
            <person name="Klenk H.P."/>
            <person name="Overmann J."/>
            <person name="Kaster A.K."/>
            <person name="Rohde M."/>
            <person name="Wiegand S."/>
            <person name="Jogler C."/>
        </authorList>
    </citation>
    <scope>NUCLEOTIDE SEQUENCE [LARGE SCALE GENOMIC DNA]</scope>
    <source>
        <strain evidence="6 7">NH11</strain>
    </source>
</reference>